<comment type="function">
    <text evidence="10">The central subunit of the protein translocation channel SecYEG. Consists of two halves formed by TMs 1-5 and 6-10. These two domains form a lateral gate at the front which open onto the bilayer between TMs 2 and 7, and are clamped together by SecE at the back. The channel is closed by both a pore ring composed of hydrophobic SecY resides and a short helix (helix 2A) on the extracellular side of the membrane which forms a plug. The plug probably moves laterally to allow the channel to open. The ring and the pore may move independently.</text>
</comment>
<dbReference type="PRINTS" id="PR00303">
    <property type="entry name" value="SECYTRNLCASE"/>
</dbReference>
<feature type="transmembrane region" description="Helical" evidence="10">
    <location>
        <begin position="479"/>
        <end position="499"/>
    </location>
</feature>
<evidence type="ECO:0000256" key="10">
    <source>
        <dbReference type="HAMAP-Rule" id="MF_01465"/>
    </source>
</evidence>
<evidence type="ECO:0000256" key="2">
    <source>
        <dbReference type="ARBA" id="ARBA00005751"/>
    </source>
</evidence>
<feature type="transmembrane region" description="Helical" evidence="10">
    <location>
        <begin position="227"/>
        <end position="253"/>
    </location>
</feature>
<feature type="transmembrane region" description="Helical" evidence="10">
    <location>
        <begin position="327"/>
        <end position="349"/>
    </location>
</feature>
<evidence type="ECO:0000256" key="4">
    <source>
        <dbReference type="ARBA" id="ARBA00022692"/>
    </source>
</evidence>
<evidence type="ECO:0000313" key="12">
    <source>
        <dbReference type="EMBL" id="MBD5782539.1"/>
    </source>
</evidence>
<comment type="subunit">
    <text evidence="10">Component of the Sec protein translocase complex. Heterotrimer consisting of SecY, SecE and SecG subunits. The heterotrimers can form oligomers, although 1 heterotrimer is thought to be able to translocate proteins. Interacts with the ribosome. Interacts with SecDF, and other proteins may be involved. Interacts with SecA.</text>
</comment>
<dbReference type="GO" id="GO:0006605">
    <property type="term" value="P:protein targeting"/>
    <property type="evidence" value="ECO:0007669"/>
    <property type="project" value="UniProtKB-UniRule"/>
</dbReference>
<comment type="caution">
    <text evidence="10">Lacks conserved residue(s) required for the propagation of feature annotation.</text>
</comment>
<organism evidence="12 13">
    <name type="scientific">Pelagicoccus enzymogenes</name>
    <dbReference type="NCBI Taxonomy" id="2773457"/>
    <lineage>
        <taxon>Bacteria</taxon>
        <taxon>Pseudomonadati</taxon>
        <taxon>Verrucomicrobiota</taxon>
        <taxon>Opitutia</taxon>
        <taxon>Puniceicoccales</taxon>
        <taxon>Pelagicoccaceae</taxon>
        <taxon>Pelagicoccus</taxon>
    </lineage>
</organism>
<dbReference type="HAMAP" id="MF_01465">
    <property type="entry name" value="SecY"/>
    <property type="match status" value="1"/>
</dbReference>
<comment type="caution">
    <text evidence="12">The sequence shown here is derived from an EMBL/GenBank/DDBJ whole genome shotgun (WGS) entry which is preliminary data.</text>
</comment>
<dbReference type="AlphaFoldDB" id="A0A927FDR1"/>
<feature type="transmembrane region" description="Helical" evidence="10">
    <location>
        <begin position="413"/>
        <end position="433"/>
    </location>
</feature>
<name>A0A927FDR1_9BACT</name>
<dbReference type="PANTHER" id="PTHR10906">
    <property type="entry name" value="SECY/SEC61-ALPHA FAMILY MEMBER"/>
    <property type="match status" value="1"/>
</dbReference>
<evidence type="ECO:0000256" key="8">
    <source>
        <dbReference type="ARBA" id="ARBA00023136"/>
    </source>
</evidence>
<dbReference type="InterPro" id="IPR002208">
    <property type="entry name" value="SecY/SEC61-alpha"/>
</dbReference>
<reference evidence="12" key="1">
    <citation type="submission" date="2020-09" db="EMBL/GenBank/DDBJ databases">
        <title>Pelagicoccus enzymogenes sp. nov. with an EPS production, isolated from marine sediment.</title>
        <authorList>
            <person name="Feng X."/>
        </authorList>
    </citation>
    <scope>NUCLEOTIDE SEQUENCE</scope>
    <source>
        <strain evidence="12">NFK12</strain>
    </source>
</reference>
<dbReference type="SUPFAM" id="SSF103491">
    <property type="entry name" value="Preprotein translocase SecY subunit"/>
    <property type="match status" value="1"/>
</dbReference>
<keyword evidence="5 10" id="KW-0653">Protein transport</keyword>
<feature type="transmembrane region" description="Helical" evidence="10">
    <location>
        <begin position="18"/>
        <end position="36"/>
    </location>
</feature>
<comment type="similarity">
    <text evidence="2 10 11">Belongs to the SecY/SEC61-alpha family.</text>
</comment>
<dbReference type="FunFam" id="1.10.3370.10:FF:000001">
    <property type="entry name" value="Preprotein translocase subunit SecY"/>
    <property type="match status" value="1"/>
</dbReference>
<feature type="transmembrane region" description="Helical" evidence="10">
    <location>
        <begin position="283"/>
        <end position="307"/>
    </location>
</feature>
<evidence type="ECO:0000256" key="9">
    <source>
        <dbReference type="ARBA" id="ARBA00039733"/>
    </source>
</evidence>
<evidence type="ECO:0000256" key="7">
    <source>
        <dbReference type="ARBA" id="ARBA00023010"/>
    </source>
</evidence>
<evidence type="ECO:0000256" key="11">
    <source>
        <dbReference type="RuleBase" id="RU004349"/>
    </source>
</evidence>
<keyword evidence="3 10" id="KW-0813">Transport</keyword>
<dbReference type="Pfam" id="PF00344">
    <property type="entry name" value="SecY"/>
    <property type="match status" value="1"/>
</dbReference>
<evidence type="ECO:0000256" key="1">
    <source>
        <dbReference type="ARBA" id="ARBA00004141"/>
    </source>
</evidence>
<dbReference type="PIRSF" id="PIRSF004557">
    <property type="entry name" value="SecY"/>
    <property type="match status" value="1"/>
</dbReference>
<dbReference type="GO" id="GO:0005886">
    <property type="term" value="C:plasma membrane"/>
    <property type="evidence" value="ECO:0007669"/>
    <property type="project" value="UniProtKB-SubCell"/>
</dbReference>
<accession>A0A927FDR1</accession>
<dbReference type="RefSeq" id="WP_191619614.1">
    <property type="nucleotide sequence ID" value="NZ_JACYFG010000061.1"/>
</dbReference>
<comment type="subcellular location">
    <subcellularLocation>
        <location evidence="10">Cell membrane</location>
        <topology evidence="10">Multi-pass membrane protein</topology>
    </subcellularLocation>
    <subcellularLocation>
        <location evidence="1">Membrane</location>
        <topology evidence="1">Multi-pass membrane protein</topology>
    </subcellularLocation>
</comment>
<dbReference type="GO" id="GO:0065002">
    <property type="term" value="P:intracellular protein transmembrane transport"/>
    <property type="evidence" value="ECO:0007669"/>
    <property type="project" value="UniProtKB-UniRule"/>
</dbReference>
<evidence type="ECO:0000256" key="6">
    <source>
        <dbReference type="ARBA" id="ARBA00022989"/>
    </source>
</evidence>
<evidence type="ECO:0000256" key="3">
    <source>
        <dbReference type="ARBA" id="ARBA00022448"/>
    </source>
</evidence>
<keyword evidence="6 10" id="KW-1133">Transmembrane helix</keyword>
<protein>
    <recommendedName>
        <fullName evidence="9 10">Protein translocase subunit SecY</fullName>
    </recommendedName>
</protein>
<keyword evidence="7 10" id="KW-0811">Translocation</keyword>
<proteinExistence type="inferred from homology"/>
<keyword evidence="4 10" id="KW-0812">Transmembrane</keyword>
<dbReference type="PROSITE" id="PS00756">
    <property type="entry name" value="SECY_2"/>
    <property type="match status" value="1"/>
</dbReference>
<evidence type="ECO:0000256" key="5">
    <source>
        <dbReference type="ARBA" id="ARBA00022927"/>
    </source>
</evidence>
<dbReference type="InterPro" id="IPR026593">
    <property type="entry name" value="SecY"/>
</dbReference>
<feature type="transmembrane region" description="Helical" evidence="10">
    <location>
        <begin position="194"/>
        <end position="215"/>
    </location>
</feature>
<feature type="transmembrane region" description="Helical" evidence="10">
    <location>
        <begin position="385"/>
        <end position="407"/>
    </location>
</feature>
<sequence>MLSAFTNCLKIPELRQKIFLMLSLLFIARIGANIPLPGLDMKPLQDYFAEQTASGGGSLVGLYNMFTGGAFLRGAIFALGIMPYISASIIFQLMGAVFPALARLQQEGEAGRQKLSQYTRYATVIIAAVQGVLLILGLQNPGTLFPGFSTDGYGDIIIEDKFWFLLSSTVFLTAGVVLLMWIGEQITKLGIGNGISILITIGIIADLPGAAQATYDLFFGPVGVKKLVFGHGLLMAGLLIVVTAGLVAVIQAMRKIPVQYAKRVVGRKVYGGQSSFMPLKVNYAGVMPVIFASALLSFPQQIISQIGAALELQWMVDASMYLAHGSASYYIVFGLMILFFSYFWVSVMFRPIQIADDLKKYGGYVPGVRPGQPTAKFLDFVMTRLTLAGAIFLTVITVFPDVLLYLYEIPMRVAIFFGGTGMLITVGVALDTMKQIETHLLQRHYDGFLKKGRIRGRNQARGSEAALGGATELKNVGQLYFAVLAIFAVGLAAYFIQIYTN</sequence>
<dbReference type="InterPro" id="IPR030659">
    <property type="entry name" value="SecY_CS"/>
</dbReference>
<dbReference type="Proteomes" id="UP000622317">
    <property type="component" value="Unassembled WGS sequence"/>
</dbReference>
<keyword evidence="13" id="KW-1185">Reference proteome</keyword>
<feature type="transmembrane region" description="Helical" evidence="10">
    <location>
        <begin position="162"/>
        <end position="182"/>
    </location>
</feature>
<dbReference type="Gene3D" id="1.10.3370.10">
    <property type="entry name" value="SecY subunit domain"/>
    <property type="match status" value="1"/>
</dbReference>
<feature type="transmembrane region" description="Helical" evidence="10">
    <location>
        <begin position="121"/>
        <end position="142"/>
    </location>
</feature>
<keyword evidence="8 10" id="KW-0472">Membrane</keyword>
<dbReference type="GO" id="GO:0043952">
    <property type="term" value="P:protein transport by the Sec complex"/>
    <property type="evidence" value="ECO:0007669"/>
    <property type="project" value="UniProtKB-UniRule"/>
</dbReference>
<gene>
    <name evidence="10 12" type="primary">secY</name>
    <name evidence="12" type="ORF">IEN85_23775</name>
</gene>
<dbReference type="EMBL" id="JACYFG010000061">
    <property type="protein sequence ID" value="MBD5782539.1"/>
    <property type="molecule type" value="Genomic_DNA"/>
</dbReference>
<dbReference type="NCBIfam" id="TIGR00967">
    <property type="entry name" value="3a0501s007"/>
    <property type="match status" value="1"/>
</dbReference>
<evidence type="ECO:0000313" key="13">
    <source>
        <dbReference type="Proteomes" id="UP000622317"/>
    </source>
</evidence>
<feature type="transmembrane region" description="Helical" evidence="10">
    <location>
        <begin position="75"/>
        <end position="101"/>
    </location>
</feature>
<dbReference type="InterPro" id="IPR023201">
    <property type="entry name" value="SecY_dom_sf"/>
</dbReference>
<keyword evidence="10" id="KW-1003">Cell membrane</keyword>